<comment type="caution">
    <text evidence="13">The sequence shown here is derived from an EMBL/GenBank/DDBJ whole genome shotgun (WGS) entry which is preliminary data.</text>
</comment>
<keyword evidence="9" id="KW-0325">Glycoprotein</keyword>
<keyword evidence="3 11" id="KW-0415">Karyogamy</keyword>
<evidence type="ECO:0000256" key="3">
    <source>
        <dbReference type="ARBA" id="ARBA00022459"/>
    </source>
</evidence>
<sequence length="606" mass="66423">MAKSPHMLVLVAFMGFLMEVSMAFRMSSRPISPLAPKPHDIDASSTDLTALIDSHLGDQSEVYAQAVQLLTSMQSSPSCNRLAASTLLTSCQSIEGSNINTEGLLDDLKSVYAAQLAVCELTGAGSSIPQHCGSLIWSESSTGRQGLRGILGPRSEKLRGIAGSREIDQKQLNQCLKSLESRPQWWTSYSNSRQNAVVMCQAARIEIEKDDLLNLHKSMVETSSGVNSALSRALQQSKDQLIQQQNFATAVDTFQRQLLRDLRSSELEAQSYLGKLLKSMDSAAQMLLAKMTSSVEDVATGIAALRLNVHKSNDEVVDLEKNIGKVFQRVVEGSSELAASETRQWEVSLSVAVDLQNTLETMRGHEINALARAFGTIHNELASTLTAQASNQLMALMYSRQNALDEKLINLDRSFGKLETKAEAFHAAQTHYADTQTRLHEQLQTEMYVARGLLAEVTNSATSLKESVEDASTKIAQMTLFGGITSTILRWGWLSLVIFVIYQFKPKFAGYAAASLGVYLLISTSGAPQWPRSVTYDTILVHHASGFKLPLVIVFKAAAACLMVFGLAVLYNLFSGPLELTATNALTKLGTMAKLRNRRIYRTWDI</sequence>
<dbReference type="AlphaFoldDB" id="A0A5M8PXY9"/>
<comment type="function">
    <text evidence="1 11">Required for nuclear membrane fusion during karyogamy.</text>
</comment>
<keyword evidence="5 11" id="KW-0732">Signal</keyword>
<evidence type="ECO:0000256" key="8">
    <source>
        <dbReference type="ARBA" id="ARBA00023136"/>
    </source>
</evidence>
<evidence type="ECO:0000256" key="1">
    <source>
        <dbReference type="ARBA" id="ARBA00003389"/>
    </source>
</evidence>
<feature type="chain" id="PRO_5024466288" description="Nuclear fusion protein, KAR5" evidence="12">
    <location>
        <begin position="24"/>
        <end position="606"/>
    </location>
</feature>
<evidence type="ECO:0000256" key="11">
    <source>
        <dbReference type="RuleBase" id="RU368082"/>
    </source>
</evidence>
<dbReference type="Pfam" id="PF04163">
    <property type="entry name" value="Tht1"/>
    <property type="match status" value="1"/>
</dbReference>
<dbReference type="InterPro" id="IPR007292">
    <property type="entry name" value="Nuclear_fusion_Kar5"/>
</dbReference>
<keyword evidence="10 11" id="KW-0539">Nucleus</keyword>
<keyword evidence="7 11" id="KW-1133">Transmembrane helix</keyword>
<evidence type="ECO:0000256" key="6">
    <source>
        <dbReference type="ARBA" id="ARBA00022824"/>
    </source>
</evidence>
<feature type="transmembrane region" description="Helical" evidence="11">
    <location>
        <begin position="508"/>
        <end position="527"/>
    </location>
</feature>
<dbReference type="GO" id="GO:0000742">
    <property type="term" value="P:karyogamy involved in conjugation with cellular fusion"/>
    <property type="evidence" value="ECO:0007669"/>
    <property type="project" value="UniProtKB-UniRule"/>
</dbReference>
<evidence type="ECO:0000256" key="9">
    <source>
        <dbReference type="ARBA" id="ARBA00023180"/>
    </source>
</evidence>
<protein>
    <recommendedName>
        <fullName evidence="15">Nuclear fusion protein, KAR5</fullName>
    </recommendedName>
</protein>
<evidence type="ECO:0008006" key="15">
    <source>
        <dbReference type="Google" id="ProtNLM"/>
    </source>
</evidence>
<dbReference type="EMBL" id="VXIT01000004">
    <property type="protein sequence ID" value="KAA6413573.1"/>
    <property type="molecule type" value="Genomic_DNA"/>
</dbReference>
<evidence type="ECO:0000313" key="14">
    <source>
        <dbReference type="Proteomes" id="UP000324767"/>
    </source>
</evidence>
<keyword evidence="6 11" id="KW-0256">Endoplasmic reticulum</keyword>
<dbReference type="PANTHER" id="PTHR28012">
    <property type="entry name" value="NUCLEAR FUSION PROTEIN KAR5"/>
    <property type="match status" value="1"/>
</dbReference>
<dbReference type="GO" id="GO:0048288">
    <property type="term" value="P:nuclear membrane fusion involved in karyogamy"/>
    <property type="evidence" value="ECO:0007669"/>
    <property type="project" value="UniProtKB-UniRule"/>
</dbReference>
<evidence type="ECO:0000256" key="4">
    <source>
        <dbReference type="ARBA" id="ARBA00022692"/>
    </source>
</evidence>
<proteinExistence type="inferred from homology"/>
<evidence type="ECO:0000256" key="5">
    <source>
        <dbReference type="ARBA" id="ARBA00022729"/>
    </source>
</evidence>
<evidence type="ECO:0000256" key="7">
    <source>
        <dbReference type="ARBA" id="ARBA00022989"/>
    </source>
</evidence>
<comment type="similarity">
    <text evidence="2 11">Belongs to the KAR5 family.</text>
</comment>
<keyword evidence="4 11" id="KW-0812">Transmembrane</keyword>
<dbReference type="GO" id="GO:0005789">
    <property type="term" value="C:endoplasmic reticulum membrane"/>
    <property type="evidence" value="ECO:0007669"/>
    <property type="project" value="UniProtKB-SubCell"/>
</dbReference>
<comment type="subcellular location">
    <subcellularLocation>
        <location evidence="11">Endoplasmic reticulum membrane</location>
    </subcellularLocation>
    <subcellularLocation>
        <location evidence="11">Nucleus membrane</location>
    </subcellularLocation>
</comment>
<gene>
    <name evidence="13" type="ORF">FRX48_03319</name>
</gene>
<accession>A0A5M8PXY9</accession>
<reference evidence="13 14" key="1">
    <citation type="submission" date="2019-09" db="EMBL/GenBank/DDBJ databases">
        <title>The hologenome of the rock-dwelling lichen Lasallia pustulata.</title>
        <authorList>
            <person name="Greshake Tzovaras B."/>
            <person name="Segers F."/>
            <person name="Bicker A."/>
            <person name="Dal Grande F."/>
            <person name="Otte J."/>
            <person name="Hankeln T."/>
            <person name="Schmitt I."/>
            <person name="Ebersberger I."/>
        </authorList>
    </citation>
    <scope>NUCLEOTIDE SEQUENCE [LARGE SCALE GENOMIC DNA]</scope>
    <source>
        <strain evidence="13">A1-1</strain>
    </source>
</reference>
<dbReference type="PANTHER" id="PTHR28012:SF1">
    <property type="entry name" value="NUCLEAR FUSION PROTEIN KAR5"/>
    <property type="match status" value="1"/>
</dbReference>
<name>A0A5M8PXY9_9LECA</name>
<dbReference type="OrthoDB" id="5311848at2759"/>
<evidence type="ECO:0000313" key="13">
    <source>
        <dbReference type="EMBL" id="KAA6413573.1"/>
    </source>
</evidence>
<evidence type="ECO:0000256" key="10">
    <source>
        <dbReference type="ARBA" id="ARBA00023242"/>
    </source>
</evidence>
<evidence type="ECO:0000256" key="2">
    <source>
        <dbReference type="ARBA" id="ARBA00010473"/>
    </source>
</evidence>
<dbReference type="Proteomes" id="UP000324767">
    <property type="component" value="Unassembled WGS sequence"/>
</dbReference>
<feature type="transmembrane region" description="Helical" evidence="11">
    <location>
        <begin position="480"/>
        <end position="501"/>
    </location>
</feature>
<dbReference type="GO" id="GO:0031965">
    <property type="term" value="C:nuclear membrane"/>
    <property type="evidence" value="ECO:0007669"/>
    <property type="project" value="UniProtKB-SubCell"/>
</dbReference>
<feature type="transmembrane region" description="Helical" evidence="11">
    <location>
        <begin position="547"/>
        <end position="574"/>
    </location>
</feature>
<keyword evidence="8 11" id="KW-0472">Membrane</keyword>
<organism evidence="13 14">
    <name type="scientific">Lasallia pustulata</name>
    <dbReference type="NCBI Taxonomy" id="136370"/>
    <lineage>
        <taxon>Eukaryota</taxon>
        <taxon>Fungi</taxon>
        <taxon>Dikarya</taxon>
        <taxon>Ascomycota</taxon>
        <taxon>Pezizomycotina</taxon>
        <taxon>Lecanoromycetes</taxon>
        <taxon>OSLEUM clade</taxon>
        <taxon>Umbilicariomycetidae</taxon>
        <taxon>Umbilicariales</taxon>
        <taxon>Umbilicariaceae</taxon>
        <taxon>Lasallia</taxon>
    </lineage>
</organism>
<evidence type="ECO:0000256" key="12">
    <source>
        <dbReference type="SAM" id="SignalP"/>
    </source>
</evidence>
<feature type="signal peptide" evidence="12">
    <location>
        <begin position="1"/>
        <end position="23"/>
    </location>
</feature>